<name>A0A976XLC9_9CAUD</name>
<proteinExistence type="predicted"/>
<accession>A0A976XLC9</accession>
<protein>
    <submittedName>
        <fullName evidence="1">Uncharacterized protein</fullName>
    </submittedName>
</protein>
<reference evidence="1" key="1">
    <citation type="submission" date="2022-07" db="EMBL/GenBank/DDBJ databases">
        <authorList>
            <person name="Chaudhary N."/>
        </authorList>
    </citation>
    <scope>NUCLEOTIDE SEQUENCE</scope>
</reference>
<evidence type="ECO:0000313" key="1">
    <source>
        <dbReference type="EMBL" id="UVD33055.1"/>
    </source>
</evidence>
<organism evidence="1 2">
    <name type="scientific">Escherichia phage NTNC80A</name>
    <dbReference type="NCBI Taxonomy" id="2970325"/>
    <lineage>
        <taxon>Viruses</taxon>
        <taxon>Duplodnaviria</taxon>
        <taxon>Heunggongvirae</taxon>
        <taxon>Uroviricota</taxon>
        <taxon>Caudoviricetes</taxon>
        <taxon>Autographivirales</taxon>
        <taxon>Autosignataviridae</taxon>
        <taxon>Molineuxvirinae</taxon>
        <taxon>Rodentiumvirus</taxon>
        <taxon>Rodentiumvirus NTNC80A</taxon>
    </lineage>
</organism>
<evidence type="ECO:0000313" key="2">
    <source>
        <dbReference type="Proteomes" id="UP001057841"/>
    </source>
</evidence>
<dbReference type="EMBL" id="OP018999">
    <property type="protein sequence ID" value="UVD33055.1"/>
    <property type="molecule type" value="Genomic_DNA"/>
</dbReference>
<keyword evidence="2" id="KW-1185">Reference proteome</keyword>
<sequence length="64" mass="7551">MIRLYRCKYSEGYYTLEGNTLTRITYGYRQRQYTHPKIDHAACLAIGLVLIGNNFEGYYFNDSN</sequence>
<dbReference type="Proteomes" id="UP001057841">
    <property type="component" value="Segment"/>
</dbReference>